<dbReference type="KEGG" id="kgn:GY169_02435"/>
<keyword evidence="3" id="KW-0472">Membrane</keyword>
<sequence>MMTLFDLPFFILYTLLSGALCWHDAHTGLLPNRLTCPLLWTGVLFQLSLHPAALSDALWGVFAGYGIMSMFYWGYRAIRRCEGLGYGDVKYLAALGAWHGWQSLPVLLVTACAMAGTYILSQAIWRRSAQTIKNPLPFGPFLGAAGFIIAGLAAINLQL</sequence>
<evidence type="ECO:0000259" key="4">
    <source>
        <dbReference type="Pfam" id="PF01478"/>
    </source>
</evidence>
<feature type="transmembrane region" description="Helical" evidence="3">
    <location>
        <begin position="57"/>
        <end position="75"/>
    </location>
</feature>
<dbReference type="InterPro" id="IPR014032">
    <property type="entry name" value="Peptidase_A24A_bac"/>
</dbReference>
<dbReference type="GO" id="GO:0004190">
    <property type="term" value="F:aspartic-type endopeptidase activity"/>
    <property type="evidence" value="ECO:0007669"/>
    <property type="project" value="InterPro"/>
</dbReference>
<accession>A0A6G9RHE7</accession>
<dbReference type="Proteomes" id="UP000503580">
    <property type="component" value="Chromosome"/>
</dbReference>
<organism evidence="5 6">
    <name type="scientific">Kluyvera genomosp. 3</name>
    <dbReference type="NCBI Taxonomy" id="2774055"/>
    <lineage>
        <taxon>Bacteria</taxon>
        <taxon>Pseudomonadati</taxon>
        <taxon>Pseudomonadota</taxon>
        <taxon>Gammaproteobacteria</taxon>
        <taxon>Enterobacterales</taxon>
        <taxon>Enterobacteriaceae</taxon>
        <taxon>Kluyvera</taxon>
    </lineage>
</organism>
<feature type="domain" description="Prepilin type IV endopeptidase peptidase" evidence="4">
    <location>
        <begin position="12"/>
        <end position="119"/>
    </location>
</feature>
<dbReference type="Pfam" id="PF01478">
    <property type="entry name" value="Peptidase_A24"/>
    <property type="match status" value="1"/>
</dbReference>
<feature type="transmembrane region" description="Helical" evidence="3">
    <location>
        <begin position="137"/>
        <end position="157"/>
    </location>
</feature>
<dbReference type="PRINTS" id="PR00864">
    <property type="entry name" value="PREPILNPTASE"/>
</dbReference>
<dbReference type="InterPro" id="IPR050882">
    <property type="entry name" value="Prepilin_peptidase/N-MTase"/>
</dbReference>
<dbReference type="EMBL" id="CP050321">
    <property type="protein sequence ID" value="QIR25723.1"/>
    <property type="molecule type" value="Genomic_DNA"/>
</dbReference>
<keyword evidence="3" id="KW-1133">Transmembrane helix</keyword>
<dbReference type="PANTHER" id="PTHR30487:SF0">
    <property type="entry name" value="PREPILIN LEADER PEPTIDASE_N-METHYLTRANSFERASE-RELATED"/>
    <property type="match status" value="1"/>
</dbReference>
<gene>
    <name evidence="5" type="ORF">GY169_02435</name>
</gene>
<dbReference type="Gene3D" id="1.20.120.1220">
    <property type="match status" value="1"/>
</dbReference>
<dbReference type="GO" id="GO:0005886">
    <property type="term" value="C:plasma membrane"/>
    <property type="evidence" value="ECO:0007669"/>
    <property type="project" value="TreeGrafter"/>
</dbReference>
<evidence type="ECO:0000256" key="2">
    <source>
        <dbReference type="RuleBase" id="RU003793"/>
    </source>
</evidence>
<keyword evidence="3" id="KW-0812">Transmembrane</keyword>
<protein>
    <submittedName>
        <fullName evidence="5">Prepilin peptidase</fullName>
    </submittedName>
</protein>
<dbReference type="RefSeq" id="WP_167574925.1">
    <property type="nucleotide sequence ID" value="NZ_CP050321.1"/>
</dbReference>
<reference evidence="5 6" key="1">
    <citation type="submission" date="2020-02" db="EMBL/GenBank/DDBJ databases">
        <title>Whole genome PO2S7.</title>
        <authorList>
            <person name="Singha K.M."/>
        </authorList>
    </citation>
    <scope>NUCLEOTIDE SEQUENCE [LARGE SCALE GENOMIC DNA]</scope>
    <source>
        <strain evidence="5 6">PO2S7</strain>
    </source>
</reference>
<evidence type="ECO:0000256" key="3">
    <source>
        <dbReference type="SAM" id="Phobius"/>
    </source>
</evidence>
<name>A0A6G9RHE7_9ENTR</name>
<proteinExistence type="inferred from homology"/>
<dbReference type="GO" id="GO:0006465">
    <property type="term" value="P:signal peptide processing"/>
    <property type="evidence" value="ECO:0007669"/>
    <property type="project" value="TreeGrafter"/>
</dbReference>
<dbReference type="PANTHER" id="PTHR30487">
    <property type="entry name" value="TYPE 4 PREPILIN-LIKE PROTEINS LEADER PEPTIDE-PROCESSING ENZYME"/>
    <property type="match status" value="1"/>
</dbReference>
<evidence type="ECO:0000313" key="6">
    <source>
        <dbReference type="Proteomes" id="UP000503580"/>
    </source>
</evidence>
<feature type="transmembrane region" description="Helical" evidence="3">
    <location>
        <begin position="104"/>
        <end position="125"/>
    </location>
</feature>
<evidence type="ECO:0000313" key="5">
    <source>
        <dbReference type="EMBL" id="QIR25723.1"/>
    </source>
</evidence>
<keyword evidence="6" id="KW-1185">Reference proteome</keyword>
<comment type="similarity">
    <text evidence="1 2">Belongs to the peptidase A24 family.</text>
</comment>
<dbReference type="InterPro" id="IPR000045">
    <property type="entry name" value="Prepilin_IV_endopep_pep"/>
</dbReference>
<dbReference type="AlphaFoldDB" id="A0A6G9RHE7"/>
<evidence type="ECO:0000256" key="1">
    <source>
        <dbReference type="ARBA" id="ARBA00005801"/>
    </source>
</evidence>